<feature type="coiled-coil region" evidence="1">
    <location>
        <begin position="14"/>
        <end position="73"/>
    </location>
</feature>
<dbReference type="InParanoid" id="G3HS62"/>
<dbReference type="Proteomes" id="UP000001075">
    <property type="component" value="Unassembled WGS sequence"/>
</dbReference>
<evidence type="ECO:0000259" key="3">
    <source>
        <dbReference type="Pfam" id="PF16043"/>
    </source>
</evidence>
<dbReference type="PANTHER" id="PTHR47080">
    <property type="entry name" value="CHROMOSOME 16 OPEN READING FRAME 96"/>
    <property type="match status" value="1"/>
</dbReference>
<dbReference type="Pfam" id="PF16043">
    <property type="entry name" value="DUF4795"/>
    <property type="match status" value="1"/>
</dbReference>
<protein>
    <submittedName>
        <fullName evidence="4">Glutamine-rich protein 2</fullName>
    </submittedName>
</protein>
<dbReference type="PaxDb" id="10029-XP_007636551.1"/>
<dbReference type="FunCoup" id="G3HS62">
    <property type="interactions" value="4"/>
</dbReference>
<keyword evidence="1" id="KW-0175">Coiled coil</keyword>
<name>G3HS62_CRIGR</name>
<gene>
    <name evidence="4" type="ORF">I79_013689</name>
</gene>
<feature type="region of interest" description="Disordered" evidence="2">
    <location>
        <begin position="332"/>
        <end position="367"/>
    </location>
</feature>
<feature type="compositionally biased region" description="Polar residues" evidence="2">
    <location>
        <begin position="342"/>
        <end position="351"/>
    </location>
</feature>
<dbReference type="InterPro" id="IPR032013">
    <property type="entry name" value="DUF4795"/>
</dbReference>
<accession>G3HS62</accession>
<evidence type="ECO:0000256" key="1">
    <source>
        <dbReference type="SAM" id="Coils"/>
    </source>
</evidence>
<dbReference type="PANTHER" id="PTHR47080:SF1">
    <property type="entry name" value="CHROMOSOME 16 OPEN READING FRAME 96"/>
    <property type="match status" value="1"/>
</dbReference>
<proteinExistence type="predicted"/>
<evidence type="ECO:0000313" key="4">
    <source>
        <dbReference type="EMBL" id="EGW05591.1"/>
    </source>
</evidence>
<evidence type="ECO:0000256" key="2">
    <source>
        <dbReference type="SAM" id="MobiDB-lite"/>
    </source>
</evidence>
<feature type="domain" description="DUF4795" evidence="3">
    <location>
        <begin position="38"/>
        <end position="214"/>
    </location>
</feature>
<dbReference type="AlphaFoldDB" id="G3HS62"/>
<dbReference type="EMBL" id="JH000651">
    <property type="protein sequence ID" value="EGW05591.1"/>
    <property type="molecule type" value="Genomic_DNA"/>
</dbReference>
<organism evidence="4 5">
    <name type="scientific">Cricetulus griseus</name>
    <name type="common">Chinese hamster</name>
    <name type="synonym">Cricetulus barabensis griseus</name>
    <dbReference type="NCBI Taxonomy" id="10029"/>
    <lineage>
        <taxon>Eukaryota</taxon>
        <taxon>Metazoa</taxon>
        <taxon>Chordata</taxon>
        <taxon>Craniata</taxon>
        <taxon>Vertebrata</taxon>
        <taxon>Euteleostomi</taxon>
        <taxon>Mammalia</taxon>
        <taxon>Eutheria</taxon>
        <taxon>Euarchontoglires</taxon>
        <taxon>Glires</taxon>
        <taxon>Rodentia</taxon>
        <taxon>Myomorpha</taxon>
        <taxon>Muroidea</taxon>
        <taxon>Cricetidae</taxon>
        <taxon>Cricetinae</taxon>
        <taxon>Cricetulus</taxon>
    </lineage>
</organism>
<reference evidence="5" key="1">
    <citation type="journal article" date="2011" name="Nat. Biotechnol.">
        <title>The genomic sequence of the Chinese hamster ovary (CHO)-K1 cell line.</title>
        <authorList>
            <person name="Xu X."/>
            <person name="Nagarajan H."/>
            <person name="Lewis N.E."/>
            <person name="Pan S."/>
            <person name="Cai Z."/>
            <person name="Liu X."/>
            <person name="Chen W."/>
            <person name="Xie M."/>
            <person name="Wang W."/>
            <person name="Hammond S."/>
            <person name="Andersen M.R."/>
            <person name="Neff N."/>
            <person name="Passarelli B."/>
            <person name="Koh W."/>
            <person name="Fan H.C."/>
            <person name="Wang J."/>
            <person name="Gui Y."/>
            <person name="Lee K.H."/>
            <person name="Betenbaugh M.J."/>
            <person name="Quake S.R."/>
            <person name="Famili I."/>
            <person name="Palsson B.O."/>
            <person name="Wang J."/>
        </authorList>
    </citation>
    <scope>NUCLEOTIDE SEQUENCE [LARGE SCALE GENOMIC DNA]</scope>
    <source>
        <strain evidence="5">CHO K1 cell line</strain>
    </source>
</reference>
<evidence type="ECO:0000313" key="5">
    <source>
        <dbReference type="Proteomes" id="UP000001075"/>
    </source>
</evidence>
<dbReference type="STRING" id="10029.G3HS62"/>
<sequence>MGSSGKLGNAVNVLEEKICNLQKARLEEEELERIWGHQIETMKSHYIVLDRTVEKLQIRMDDFKTLKAEIQRLDLIKADKTMMEQELREKANRDALASKASRTDLEVVATELNEIVQSMLLKITTQEDDWKKSLKQLRKDLNTKIVHSDLNSLKKDIEEVWKTLRKLLIEGLRFDPDSAAGFKKKLFERVKCISCDRKIEMMTGPHLITIHNTHWKVRPASANSYEYLQRQLMREQQQQLHYQNFGVHEEGLGSQKDWGDGPRNDTTFKHKSHDLSTIYPYGDPELMDYDTAEVDILGVDGVLYKGRMNSQFGTRTGEKDLAGEEHRIGVSFPGVPALRSGSAGQDGNSGDSGLVLPMAEEPSQSLP</sequence>